<evidence type="ECO:0000256" key="5">
    <source>
        <dbReference type="ARBA" id="ARBA00023289"/>
    </source>
</evidence>
<proteinExistence type="inferred from homology"/>
<dbReference type="InterPro" id="IPR001806">
    <property type="entry name" value="Small_GTPase"/>
</dbReference>
<dbReference type="OrthoDB" id="10027888at2759"/>
<dbReference type="PROSITE" id="PS51421">
    <property type="entry name" value="RAS"/>
    <property type="match status" value="1"/>
</dbReference>
<name>A0A8B7XYA5_ACAPL</name>
<dbReference type="RefSeq" id="XP_022085874.1">
    <property type="nucleotide sequence ID" value="XM_022230182.1"/>
</dbReference>
<dbReference type="GeneID" id="110976691"/>
<dbReference type="Proteomes" id="UP000694845">
    <property type="component" value="Unplaced"/>
</dbReference>
<dbReference type="SMART" id="SM00174">
    <property type="entry name" value="RHO"/>
    <property type="match status" value="1"/>
</dbReference>
<sequence>MSLSRAREDAYEKFDEELDISYHIRIAMVGDAGAGKTSLLLRYTDRNGSRTPSDHNIDVRTKMLIRNGRRIKLEIKDTAGLERYRSLTRSHYSAITGALLVFDLTNEMSFQHLTYWHEELYKNADKLVQAILVGTHCQNENREVAEDSIRRLAEHFDMPYVEVCSQANSNVDYCFETLVDRIIEKHSERVNVQKSERIQLRDESDTSRSFSRCCTIIHPKESG</sequence>
<evidence type="ECO:0000256" key="2">
    <source>
        <dbReference type="ARBA" id="ARBA00022741"/>
    </source>
</evidence>
<dbReference type="InterPro" id="IPR027417">
    <property type="entry name" value="P-loop_NTPase"/>
</dbReference>
<dbReference type="InterPro" id="IPR005225">
    <property type="entry name" value="Small_GTP-bd"/>
</dbReference>
<dbReference type="SMART" id="SM00175">
    <property type="entry name" value="RAB"/>
    <property type="match status" value="1"/>
</dbReference>
<evidence type="ECO:0000256" key="1">
    <source>
        <dbReference type="ARBA" id="ARBA00006270"/>
    </source>
</evidence>
<dbReference type="NCBIfam" id="TIGR00231">
    <property type="entry name" value="small_GTP"/>
    <property type="match status" value="1"/>
</dbReference>
<keyword evidence="5" id="KW-0636">Prenylation</keyword>
<dbReference type="GO" id="GO:0005525">
    <property type="term" value="F:GTP binding"/>
    <property type="evidence" value="ECO:0007669"/>
    <property type="project" value="UniProtKB-KW"/>
</dbReference>
<dbReference type="Gene3D" id="3.40.50.300">
    <property type="entry name" value="P-loop containing nucleotide triphosphate hydrolases"/>
    <property type="match status" value="1"/>
</dbReference>
<protein>
    <submittedName>
        <fullName evidence="7">Ras-like GTP-binding protein RYL1</fullName>
    </submittedName>
</protein>
<dbReference type="CDD" id="cd00154">
    <property type="entry name" value="Rab"/>
    <property type="match status" value="1"/>
</dbReference>
<dbReference type="GO" id="GO:0003924">
    <property type="term" value="F:GTPase activity"/>
    <property type="evidence" value="ECO:0007669"/>
    <property type="project" value="InterPro"/>
</dbReference>
<evidence type="ECO:0000256" key="3">
    <source>
        <dbReference type="ARBA" id="ARBA00023134"/>
    </source>
</evidence>
<dbReference type="KEGG" id="aplc:110976691"/>
<evidence type="ECO:0000256" key="4">
    <source>
        <dbReference type="ARBA" id="ARBA00023288"/>
    </source>
</evidence>
<evidence type="ECO:0000313" key="7">
    <source>
        <dbReference type="RefSeq" id="XP_022085874.1"/>
    </source>
</evidence>
<dbReference type="PRINTS" id="PR00449">
    <property type="entry name" value="RASTRNSFRMNG"/>
</dbReference>
<gene>
    <name evidence="7" type="primary">LOC110976691</name>
</gene>
<dbReference type="OMA" id="WHEELYK"/>
<dbReference type="SUPFAM" id="SSF52540">
    <property type="entry name" value="P-loop containing nucleoside triphosphate hydrolases"/>
    <property type="match status" value="1"/>
</dbReference>
<reference evidence="7" key="1">
    <citation type="submission" date="2025-08" db="UniProtKB">
        <authorList>
            <consortium name="RefSeq"/>
        </authorList>
    </citation>
    <scope>IDENTIFICATION</scope>
</reference>
<dbReference type="SMART" id="SM00173">
    <property type="entry name" value="RAS"/>
    <property type="match status" value="1"/>
</dbReference>
<organism evidence="6 7">
    <name type="scientific">Acanthaster planci</name>
    <name type="common">Crown-of-thorns starfish</name>
    <dbReference type="NCBI Taxonomy" id="133434"/>
    <lineage>
        <taxon>Eukaryota</taxon>
        <taxon>Metazoa</taxon>
        <taxon>Echinodermata</taxon>
        <taxon>Eleutherozoa</taxon>
        <taxon>Asterozoa</taxon>
        <taxon>Asteroidea</taxon>
        <taxon>Valvatacea</taxon>
        <taxon>Valvatida</taxon>
        <taxon>Acanthasteridae</taxon>
        <taxon>Acanthaster</taxon>
    </lineage>
</organism>
<evidence type="ECO:0000313" key="6">
    <source>
        <dbReference type="Proteomes" id="UP000694845"/>
    </source>
</evidence>
<dbReference type="AlphaFoldDB" id="A0A8B7XYA5"/>
<keyword evidence="3" id="KW-0342">GTP-binding</keyword>
<dbReference type="PANTHER" id="PTHR47980">
    <property type="entry name" value="LD44762P"/>
    <property type="match status" value="1"/>
</dbReference>
<dbReference type="InterPro" id="IPR050305">
    <property type="entry name" value="Small_GTPase_Rab"/>
</dbReference>
<dbReference type="PROSITE" id="PS51419">
    <property type="entry name" value="RAB"/>
    <property type="match status" value="1"/>
</dbReference>
<accession>A0A8B7XYA5</accession>
<keyword evidence="2" id="KW-0547">Nucleotide-binding</keyword>
<dbReference type="Pfam" id="PF00071">
    <property type="entry name" value="Ras"/>
    <property type="match status" value="1"/>
</dbReference>
<dbReference type="FunFam" id="3.40.50.300:FF:001447">
    <property type="entry name" value="Ras-related protein Rab-1B"/>
    <property type="match status" value="1"/>
</dbReference>
<comment type="similarity">
    <text evidence="1">Belongs to the small GTPase superfamily. Rab family.</text>
</comment>
<keyword evidence="6" id="KW-1185">Reference proteome</keyword>
<keyword evidence="4" id="KW-0449">Lipoprotein</keyword>